<dbReference type="RefSeq" id="YP_004893821.1">
    <property type="nucleotide sequence ID" value="NC_016071.1"/>
</dbReference>
<evidence type="ECO:0000313" key="2">
    <source>
        <dbReference type="EMBL" id="ADP02410.1"/>
    </source>
</evidence>
<dbReference type="InterPro" id="IPR044925">
    <property type="entry name" value="His-Me_finger_sf"/>
</dbReference>
<keyword evidence="2" id="KW-0540">Nuclease</keyword>
<dbReference type="GO" id="GO:0016788">
    <property type="term" value="F:hydrolase activity, acting on ester bonds"/>
    <property type="evidence" value="ECO:0007669"/>
    <property type="project" value="InterPro"/>
</dbReference>
<dbReference type="Pfam" id="PF13392">
    <property type="entry name" value="HNH_3"/>
    <property type="match status" value="1"/>
</dbReference>
<dbReference type="Proteomes" id="UP000008530">
    <property type="component" value="Segment"/>
</dbReference>
<dbReference type="InterPro" id="IPR010902">
    <property type="entry name" value="NUMOD4"/>
</dbReference>
<dbReference type="Gene3D" id="1.10.10.60">
    <property type="entry name" value="Homeodomain-like"/>
    <property type="match status" value="1"/>
</dbReference>
<sequence>MWKSIENFDGYEVSDKGEVRGKRGSIIKPDTSGRYYRVSLCREGIVTRWMVHRLVAFAFLEPIEGKPYVNHKNGDKTDNSVDNLEWVTQRENQDHAVLTSLCPRGEEIWTSKVTESEVLQIAETLQLELPVSEVARRFSVPFRIVKRIKYRETWEWLTSEYEFFSGRPKLTLLSGERQQIYDLLKYGFPSREVAKMFGVSKTTVLNIKRDFSERVTTSRDECNGVHPSGWKRKAS</sequence>
<dbReference type="Pfam" id="PF07463">
    <property type="entry name" value="NUMOD4"/>
    <property type="match status" value="1"/>
</dbReference>
<keyword evidence="3" id="KW-1185">Reference proteome</keyword>
<dbReference type="SMART" id="SM00507">
    <property type="entry name" value="HNHc"/>
    <property type="match status" value="1"/>
</dbReference>
<dbReference type="GO" id="GO:0004519">
    <property type="term" value="F:endonuclease activity"/>
    <property type="evidence" value="ECO:0007669"/>
    <property type="project" value="UniProtKB-KW"/>
</dbReference>
<reference evidence="2 3" key="1">
    <citation type="journal article" date="2011" name="J. Virol.">
        <title>Genomic and proteomic characterization of the broad host range Salmonella phage PVP-SE1 - The creation of a new phage genus.</title>
        <authorList>
            <person name="Santos S.B."/>
            <person name="Kropinski A.M."/>
            <person name="Ceyssens P.J."/>
            <person name="Ackermann H.W."/>
            <person name="Villegas A."/>
            <person name="Lavigne R."/>
            <person name="Krylov V.N."/>
            <person name="Carvalho C.M."/>
            <person name="Ferreira E.C."/>
            <person name="Azeredo J."/>
        </authorList>
    </citation>
    <scope>NUCLEOTIDE SEQUENCE [LARGE SCALE GENOMIC DNA]</scope>
    <source>
        <strain evidence="2">PVP-SE1</strain>
    </source>
</reference>
<dbReference type="GeneID" id="11258226"/>
<gene>
    <name evidence="2" type="primary">14</name>
</gene>
<name>G3BLN0_9CAUD</name>
<feature type="domain" description="HNH nuclease" evidence="1">
    <location>
        <begin position="45"/>
        <end position="93"/>
    </location>
</feature>
<evidence type="ECO:0000313" key="3">
    <source>
        <dbReference type="Proteomes" id="UP000008530"/>
    </source>
</evidence>
<dbReference type="EMBL" id="GU070616">
    <property type="protein sequence ID" value="ADP02410.1"/>
    <property type="molecule type" value="Genomic_DNA"/>
</dbReference>
<dbReference type="OrthoDB" id="21336at10239"/>
<protein>
    <submittedName>
        <fullName evidence="2">HNH endonuclease</fullName>
    </submittedName>
</protein>
<dbReference type="Gene3D" id="3.90.75.20">
    <property type="match status" value="1"/>
</dbReference>
<keyword evidence="2" id="KW-0378">Hydrolase</keyword>
<proteinExistence type="predicted"/>
<accession>G3BLN0</accession>
<organism evidence="2 3">
    <name type="scientific">Salmonella phage PVPSE1</name>
    <dbReference type="NCBI Taxonomy" id="889338"/>
    <lineage>
        <taxon>Viruses</taxon>
        <taxon>Duplodnaviria</taxon>
        <taxon>Heunggongvirae</taxon>
        <taxon>Uroviricota</taxon>
        <taxon>Caudoviricetes</taxon>
        <taxon>Vequintavirinae</taxon>
        <taxon>Seunavirus</taxon>
        <taxon>Seunavirus PVPSE1</taxon>
    </lineage>
</organism>
<dbReference type="SUPFAM" id="SSF54060">
    <property type="entry name" value="His-Me finger endonucleases"/>
    <property type="match status" value="1"/>
</dbReference>
<evidence type="ECO:0000259" key="1">
    <source>
        <dbReference type="SMART" id="SM00507"/>
    </source>
</evidence>
<dbReference type="InterPro" id="IPR003615">
    <property type="entry name" value="HNH_nuc"/>
</dbReference>
<dbReference type="KEGG" id="vg:11258226"/>
<keyword evidence="2" id="KW-0255">Endonuclease</keyword>